<gene>
    <name evidence="1" type="ORF">TGGT1_411740</name>
</gene>
<dbReference type="EMBL" id="AAQM03000534">
    <property type="protein sequence ID" value="EPR56716.1"/>
    <property type="molecule type" value="Genomic_DNA"/>
</dbReference>
<evidence type="ECO:0000313" key="1">
    <source>
        <dbReference type="EMBL" id="EPR56716.1"/>
    </source>
</evidence>
<comment type="caution">
    <text evidence="1">The sequence shown here is derived from an EMBL/GenBank/DDBJ whole genome shotgun (WGS) entry which is preliminary data.</text>
</comment>
<name>S7UEX6_TOXGG</name>
<reference evidence="1 2" key="1">
    <citation type="submission" date="2006-05" db="EMBL/GenBank/DDBJ databases">
        <authorList>
            <person name="Paulsen I."/>
        </authorList>
    </citation>
    <scope>NUCLEOTIDE SEQUENCE [LARGE SCALE GENOMIC DNA]</scope>
    <source>
        <strain evidence="1 2">GT1</strain>
    </source>
</reference>
<sequence>RTGMGRHLTGSRPAVTLSAVSTMSFLERRSALGRLGEVCSERRVRLQLFASPPPHDLRCCLPNGAAAAAGGFGVRQMMAVLAMIGVGDTARADVAMLSAFRGCLDLVDATQFRSPIWCDQEFLDHGSRRGVWAPALPLQQGTKAYGSVVSRERRGRSHAIAFARHFAVDVCGPVDMA</sequence>
<organism evidence="1 2">
    <name type="scientific">Toxoplasma gondii (strain ATCC 50853 / GT1)</name>
    <dbReference type="NCBI Taxonomy" id="507601"/>
    <lineage>
        <taxon>Eukaryota</taxon>
        <taxon>Sar</taxon>
        <taxon>Alveolata</taxon>
        <taxon>Apicomplexa</taxon>
        <taxon>Conoidasida</taxon>
        <taxon>Coccidia</taxon>
        <taxon>Eucoccidiorida</taxon>
        <taxon>Eimeriorina</taxon>
        <taxon>Sarcocystidae</taxon>
        <taxon>Toxoplasma</taxon>
    </lineage>
</organism>
<proteinExistence type="predicted"/>
<feature type="non-terminal residue" evidence="1">
    <location>
        <position position="1"/>
    </location>
</feature>
<accession>S7UEX6</accession>
<protein>
    <submittedName>
        <fullName evidence="1">Uncharacterized protein</fullName>
    </submittedName>
</protein>
<evidence type="ECO:0000313" key="2">
    <source>
        <dbReference type="Proteomes" id="UP000005641"/>
    </source>
</evidence>
<dbReference type="VEuPathDB" id="ToxoDB:TGGT1_411740"/>
<reference evidence="1 2" key="2">
    <citation type="submission" date="2013-05" db="EMBL/GenBank/DDBJ databases">
        <authorList>
            <person name="Sibley D."/>
            <person name="Venepally P."/>
            <person name="Karamycheva S."/>
            <person name="Hadjithomas M."/>
            <person name="Khan A."/>
            <person name="Brunk B."/>
            <person name="Roos D."/>
            <person name="Caler E."/>
            <person name="Lorenzi H."/>
        </authorList>
    </citation>
    <scope>NUCLEOTIDE SEQUENCE [LARGE SCALE GENOMIC DNA]</scope>
    <source>
        <strain evidence="1 2">GT1</strain>
    </source>
</reference>
<dbReference type="AlphaFoldDB" id="S7UEX6"/>
<dbReference type="Proteomes" id="UP000005641">
    <property type="component" value="Unassembled WGS sequence"/>
</dbReference>